<dbReference type="InterPro" id="IPR011335">
    <property type="entry name" value="Restrct_endonuc-II-like"/>
</dbReference>
<evidence type="ECO:0000313" key="2">
    <source>
        <dbReference type="Proteomes" id="UP000189670"/>
    </source>
</evidence>
<reference evidence="2" key="1">
    <citation type="submission" date="2012-11" db="EMBL/GenBank/DDBJ databases">
        <authorList>
            <person name="Lucero-Rivera Y.E."/>
            <person name="Tovar-Ramirez D."/>
        </authorList>
    </citation>
    <scope>NUCLEOTIDE SEQUENCE [LARGE SCALE GENOMIC DNA]</scope>
    <source>
        <strain evidence="2">Araruama</strain>
    </source>
</reference>
<dbReference type="InterPro" id="IPR036388">
    <property type="entry name" value="WH-like_DNA-bd_sf"/>
</dbReference>
<feature type="non-terminal residue" evidence="1">
    <location>
        <position position="1"/>
    </location>
</feature>
<gene>
    <name evidence="1" type="ORF">OMM_06457</name>
</gene>
<protein>
    <submittedName>
        <fullName evidence="1">Uncharacterized protein</fullName>
    </submittedName>
</protein>
<dbReference type="AlphaFoldDB" id="A0A1V1PH53"/>
<dbReference type="Gene3D" id="1.10.10.10">
    <property type="entry name" value="Winged helix-like DNA-binding domain superfamily/Winged helix DNA-binding domain"/>
    <property type="match status" value="1"/>
</dbReference>
<organism evidence="1 2">
    <name type="scientific">Candidatus Magnetoglobus multicellularis str. Araruama</name>
    <dbReference type="NCBI Taxonomy" id="890399"/>
    <lineage>
        <taxon>Bacteria</taxon>
        <taxon>Pseudomonadati</taxon>
        <taxon>Thermodesulfobacteriota</taxon>
        <taxon>Desulfobacteria</taxon>
        <taxon>Desulfobacterales</taxon>
        <taxon>Desulfobacteraceae</taxon>
        <taxon>Candidatus Magnetoglobus</taxon>
    </lineage>
</organism>
<comment type="caution">
    <text evidence="1">The sequence shown here is derived from an EMBL/GenBank/DDBJ whole genome shotgun (WGS) entry which is preliminary data.</text>
</comment>
<dbReference type="Proteomes" id="UP000189670">
    <property type="component" value="Unassembled WGS sequence"/>
</dbReference>
<name>A0A1V1PH53_9BACT</name>
<dbReference type="EMBL" id="ATBP01000016">
    <property type="protein sequence ID" value="ETR74229.1"/>
    <property type="molecule type" value="Genomic_DNA"/>
</dbReference>
<evidence type="ECO:0000313" key="1">
    <source>
        <dbReference type="EMBL" id="ETR74229.1"/>
    </source>
</evidence>
<dbReference type="SUPFAM" id="SSF52980">
    <property type="entry name" value="Restriction endonuclease-like"/>
    <property type="match status" value="1"/>
</dbReference>
<accession>A0A1V1PH53</accession>
<proteinExistence type="predicted"/>
<sequence length="420" mass="49113">QERIHQFINLFETYQFEDGSIELWTKVIRIPEQVARYSNTYAAIIIDEFQEMKSIAYDMSNALFNEFKAKRQLIDEGAADLTASYRRQSQSRVAPMLVSGSAVTMIFKTVMGGPLGGRFGFTYVKPLSIPDGVTLLFHLIRIYRSDLSIQPEMAFYASSQVGGHPYYLYCLVHSKFEQKFDSREVIDALIEYETTEGKIFGFWQTHFQTNRHYINEDNDQELGKKIMYCFIQYNNQPVGIEEIAKKLNVSKKAVEEKIEKLYLADLVWRTKGRFYAFNDICLMRYIKFVYEQDLKDIDTIDLSLQSKYNVLKGRFLENVVQVTMMKFNNDEIQGEWLGKKGKIALPLFNVVDTRQVKASSTKSYQIDVFARRNKTTWLCECKYTKTKMGMNQVKNWNVRLMRQCVKPLKWVQLSLKFKCG</sequence>